<dbReference type="InterPro" id="IPR016181">
    <property type="entry name" value="Acyl_CoA_acyltransferase"/>
</dbReference>
<dbReference type="Proteomes" id="UP000191901">
    <property type="component" value="Chromosome"/>
</dbReference>
<reference evidence="4 5" key="1">
    <citation type="journal article" date="2016" name="Biochim. Biophys. Acta">
        <title>Characterization of red-shifted phycobilisomes isolated from the chlorophyll f-containing cyanobacterium Halomicronema hongdechloris.</title>
        <authorList>
            <person name="Li Y."/>
            <person name="Lin Y."/>
            <person name="Garvey C.J."/>
            <person name="Birch D."/>
            <person name="Corkery R.W."/>
            <person name="Loughlin P.C."/>
            <person name="Scheer H."/>
            <person name="Willows R.D."/>
            <person name="Chen M."/>
        </authorList>
    </citation>
    <scope>NUCLEOTIDE SEQUENCE [LARGE SCALE GENOMIC DNA]</scope>
    <source>
        <strain evidence="4 5">C2206</strain>
    </source>
</reference>
<dbReference type="EMBL" id="CP021983">
    <property type="protein sequence ID" value="ASC70185.1"/>
    <property type="molecule type" value="Genomic_DNA"/>
</dbReference>
<keyword evidence="2 4" id="KW-0012">Acyltransferase</keyword>
<dbReference type="InterPro" id="IPR050832">
    <property type="entry name" value="Bact_Acetyltransf"/>
</dbReference>
<dbReference type="InterPro" id="IPR000182">
    <property type="entry name" value="GNAT_dom"/>
</dbReference>
<dbReference type="EC" id="2.3.1.-" evidence="4"/>
<dbReference type="PROSITE" id="PS51186">
    <property type="entry name" value="GNAT"/>
    <property type="match status" value="2"/>
</dbReference>
<evidence type="ECO:0000313" key="5">
    <source>
        <dbReference type="Proteomes" id="UP000191901"/>
    </source>
</evidence>
<dbReference type="PANTHER" id="PTHR43877:SF1">
    <property type="entry name" value="ACETYLTRANSFERASE"/>
    <property type="match status" value="1"/>
</dbReference>
<dbReference type="RefSeq" id="WP_187329289.1">
    <property type="nucleotide sequence ID" value="NZ_CP021983.2"/>
</dbReference>
<accession>A0A1Z3HIQ4</accession>
<dbReference type="Pfam" id="PF13673">
    <property type="entry name" value="Acetyltransf_10"/>
    <property type="match status" value="1"/>
</dbReference>
<feature type="domain" description="N-acetyltransferase" evidence="3">
    <location>
        <begin position="167"/>
        <end position="312"/>
    </location>
</feature>
<dbReference type="Pfam" id="PF13302">
    <property type="entry name" value="Acetyltransf_3"/>
    <property type="match status" value="1"/>
</dbReference>
<evidence type="ECO:0000313" key="4">
    <source>
        <dbReference type="EMBL" id="ASC70185.1"/>
    </source>
</evidence>
<name>A0A1Z3HIQ4_9CYAN</name>
<proteinExistence type="predicted"/>
<dbReference type="Gene3D" id="3.40.630.30">
    <property type="match status" value="2"/>
</dbReference>
<evidence type="ECO:0000259" key="3">
    <source>
        <dbReference type="PROSITE" id="PS51186"/>
    </source>
</evidence>
<keyword evidence="5" id="KW-1185">Reference proteome</keyword>
<evidence type="ECO:0000256" key="1">
    <source>
        <dbReference type="ARBA" id="ARBA00022679"/>
    </source>
</evidence>
<dbReference type="AlphaFoldDB" id="A0A1Z3HIQ4"/>
<dbReference type="SUPFAM" id="SSF55729">
    <property type="entry name" value="Acyl-CoA N-acyltransferases (Nat)"/>
    <property type="match status" value="2"/>
</dbReference>
<gene>
    <name evidence="4" type="primary">yjdG</name>
    <name evidence="4" type="ORF">XM38_011150</name>
</gene>
<protein>
    <submittedName>
        <fullName evidence="4">N-acetyltransferase YjdG</fullName>
        <ecNumber evidence="4">2.3.1.-</ecNumber>
    </submittedName>
</protein>
<organism evidence="4 5">
    <name type="scientific">Halomicronema hongdechloris C2206</name>
    <dbReference type="NCBI Taxonomy" id="1641165"/>
    <lineage>
        <taxon>Bacteria</taxon>
        <taxon>Bacillati</taxon>
        <taxon>Cyanobacteriota</taxon>
        <taxon>Cyanophyceae</taxon>
        <taxon>Nodosilineales</taxon>
        <taxon>Nodosilineaceae</taxon>
        <taxon>Halomicronema</taxon>
    </lineage>
</organism>
<dbReference type="CDD" id="cd04301">
    <property type="entry name" value="NAT_SF"/>
    <property type="match status" value="2"/>
</dbReference>
<keyword evidence="1 4" id="KW-0808">Transferase</keyword>
<evidence type="ECO:0000256" key="2">
    <source>
        <dbReference type="ARBA" id="ARBA00023315"/>
    </source>
</evidence>
<feature type="domain" description="N-acetyltransferase" evidence="3">
    <location>
        <begin position="1"/>
        <end position="164"/>
    </location>
</feature>
<dbReference type="KEGG" id="hhg:XM38_011150"/>
<dbReference type="STRING" id="1641165.XM38_05100"/>
<sequence length="312" mass="34989">MSMLLVEPAAIQHLQALLLGPDALTHQFGLAIAPDINLSTTALAFSLRHLVEGKVWPRWWTHLFILNDSRLVIGYGGYKGNPDADGIVEIGYAIAPSYQRQGFATQAARILMERAFAAQVTCVQAHTLPQENPSTRVLRKLGMARVASLEHPEDGAIWRWERRDPLPLIRSAIPADAEAIHQLVMAVIIRDLHPELSSEGQQTLARIITPDSLRQRLQRGAKIWVAEEAENLVGVIEVTPQQHIKLFFVASHRRHRGIGRLLFEMVKHHTTGPITVNSSAYALPVYRRLGFLQHGPITSHHGITFYPLRYPR</sequence>
<dbReference type="GO" id="GO:0016747">
    <property type="term" value="F:acyltransferase activity, transferring groups other than amino-acyl groups"/>
    <property type="evidence" value="ECO:0007669"/>
    <property type="project" value="InterPro"/>
</dbReference>
<dbReference type="PANTHER" id="PTHR43877">
    <property type="entry name" value="AMINOALKYLPHOSPHONATE N-ACETYLTRANSFERASE-RELATED-RELATED"/>
    <property type="match status" value="1"/>
</dbReference>